<proteinExistence type="predicted"/>
<evidence type="ECO:0000313" key="2">
    <source>
        <dbReference type="Proteomes" id="UP000291106"/>
    </source>
</evidence>
<name>A0A411PET1_9GAMM</name>
<dbReference type="KEGG" id="smai:EXU30_04045"/>
<sequence length="108" mass="12329">MQTITLTPPATVPPQIAQVLYHCYQGGSLNQLEANSYFNCENLNVLVFTLSNNYQITFNNHCESVVGKCGQDTIVQRYWLNNCCANFDLVYQVLVHQFSYKPEYRPAA</sequence>
<dbReference type="RefSeq" id="WP_130597936.1">
    <property type="nucleotide sequence ID" value="NZ_CP036200.1"/>
</dbReference>
<accession>A0A411PET1</accession>
<dbReference type="EMBL" id="CP036200">
    <property type="protein sequence ID" value="QBF81962.1"/>
    <property type="molecule type" value="Genomic_DNA"/>
</dbReference>
<organism evidence="1 2">
    <name type="scientific">Shewanella maritima</name>
    <dbReference type="NCBI Taxonomy" id="2520507"/>
    <lineage>
        <taxon>Bacteria</taxon>
        <taxon>Pseudomonadati</taxon>
        <taxon>Pseudomonadota</taxon>
        <taxon>Gammaproteobacteria</taxon>
        <taxon>Alteromonadales</taxon>
        <taxon>Shewanellaceae</taxon>
        <taxon>Shewanella</taxon>
    </lineage>
</organism>
<dbReference type="AlphaFoldDB" id="A0A411PET1"/>
<evidence type="ECO:0000313" key="1">
    <source>
        <dbReference type="EMBL" id="QBF81962.1"/>
    </source>
</evidence>
<keyword evidence="2" id="KW-1185">Reference proteome</keyword>
<reference evidence="1 2" key="1">
    <citation type="submission" date="2019-02" db="EMBL/GenBank/DDBJ databases">
        <title>Shewanella sp. D4-2 isolated from Dokdo Island.</title>
        <authorList>
            <person name="Baek K."/>
        </authorList>
    </citation>
    <scope>NUCLEOTIDE SEQUENCE [LARGE SCALE GENOMIC DNA]</scope>
    <source>
        <strain evidence="1 2">D4-2</strain>
    </source>
</reference>
<gene>
    <name evidence="1" type="ORF">EXU30_04045</name>
</gene>
<protein>
    <submittedName>
        <fullName evidence="1">Uncharacterized protein</fullName>
    </submittedName>
</protein>
<dbReference type="Proteomes" id="UP000291106">
    <property type="component" value="Chromosome"/>
</dbReference>